<keyword evidence="6" id="KW-1185">Reference proteome</keyword>
<dbReference type="PANTHER" id="PTHR43976">
    <property type="entry name" value="SHORT CHAIN DEHYDROGENASE"/>
    <property type="match status" value="1"/>
</dbReference>
<evidence type="ECO:0000259" key="4">
    <source>
        <dbReference type="SMART" id="SM00822"/>
    </source>
</evidence>
<dbReference type="InterPro" id="IPR036291">
    <property type="entry name" value="NAD(P)-bd_dom_sf"/>
</dbReference>
<evidence type="ECO:0000256" key="1">
    <source>
        <dbReference type="ARBA" id="ARBA00006484"/>
    </source>
</evidence>
<dbReference type="PROSITE" id="PS00061">
    <property type="entry name" value="ADH_SHORT"/>
    <property type="match status" value="1"/>
</dbReference>
<dbReference type="InterPro" id="IPR051911">
    <property type="entry name" value="SDR_oxidoreductase"/>
</dbReference>
<gene>
    <name evidence="5" type="primary">xecD_1</name>
    <name evidence="5" type="ORF">BN996_03175</name>
</gene>
<comment type="similarity">
    <text evidence="1 3">Belongs to the short-chain dehydrogenases/reductases (SDR) family.</text>
</comment>
<dbReference type="EMBL" id="CSTE01000004">
    <property type="protein sequence ID" value="CQR52509.1"/>
    <property type="molecule type" value="Genomic_DNA"/>
</dbReference>
<dbReference type="RefSeq" id="WP_089780642.1">
    <property type="nucleotide sequence ID" value="NZ_CABLRR010000004.1"/>
</dbReference>
<dbReference type="InterPro" id="IPR057326">
    <property type="entry name" value="KR_dom"/>
</dbReference>
<dbReference type="InterPro" id="IPR002347">
    <property type="entry name" value="SDR_fam"/>
</dbReference>
<organism evidence="5 6">
    <name type="scientific">Haloferax massiliensis</name>
    <dbReference type="NCBI Taxonomy" id="1476858"/>
    <lineage>
        <taxon>Archaea</taxon>
        <taxon>Methanobacteriati</taxon>
        <taxon>Methanobacteriota</taxon>
        <taxon>Stenosarchaea group</taxon>
        <taxon>Halobacteria</taxon>
        <taxon>Halobacteriales</taxon>
        <taxon>Haloferacaceae</taxon>
        <taxon>Haloferax</taxon>
    </lineage>
</organism>
<dbReference type="SMART" id="SM00822">
    <property type="entry name" value="PKS_KR"/>
    <property type="match status" value="1"/>
</dbReference>
<dbReference type="Gene3D" id="3.40.50.720">
    <property type="entry name" value="NAD(P)-binding Rossmann-like Domain"/>
    <property type="match status" value="1"/>
</dbReference>
<dbReference type="OrthoDB" id="10157at2157"/>
<dbReference type="PRINTS" id="PR00080">
    <property type="entry name" value="SDRFAMILY"/>
</dbReference>
<dbReference type="InterPro" id="IPR020904">
    <property type="entry name" value="Sc_DH/Rdtase_CS"/>
</dbReference>
<reference evidence="6" key="1">
    <citation type="submission" date="2015-03" db="EMBL/GenBank/DDBJ databases">
        <authorList>
            <person name="Urmite Genomes"/>
        </authorList>
    </citation>
    <scope>NUCLEOTIDE SEQUENCE [LARGE SCALE GENOMIC DNA]</scope>
    <source>
        <strain evidence="6">Arc-Hr</strain>
    </source>
</reference>
<dbReference type="PRINTS" id="PR00081">
    <property type="entry name" value="GDHRDH"/>
</dbReference>
<evidence type="ECO:0000313" key="5">
    <source>
        <dbReference type="EMBL" id="CQR52509.1"/>
    </source>
</evidence>
<name>A0A0D6JUR3_9EURY</name>
<dbReference type="PANTHER" id="PTHR43976:SF16">
    <property type="entry name" value="SHORT-CHAIN DEHYDROGENASE_REDUCTASE FAMILY PROTEIN"/>
    <property type="match status" value="1"/>
</dbReference>
<proteinExistence type="inferred from homology"/>
<accession>A0A0D6JUR3</accession>
<dbReference type="AlphaFoldDB" id="A0A0D6JUR3"/>
<evidence type="ECO:0000313" key="6">
    <source>
        <dbReference type="Proteomes" id="UP000198902"/>
    </source>
</evidence>
<keyword evidence="2" id="KW-0560">Oxidoreductase</keyword>
<dbReference type="SUPFAM" id="SSF51735">
    <property type="entry name" value="NAD(P)-binding Rossmann-fold domains"/>
    <property type="match status" value="1"/>
</dbReference>
<evidence type="ECO:0000256" key="3">
    <source>
        <dbReference type="RuleBase" id="RU000363"/>
    </source>
</evidence>
<sequence>MTIPTDEEVIVLTGANEGIGYHLLTALAEEDRLIAALDVAGDNVLDARDDVTARVRYYECDVTDADDVTTAVNDIVERWGRIDVVVNNAGVARAGFFESQPMAETRREFEVNFFGYQRLIRAVLPHMRAQGSGLIHNMCSGTADTGHPGLSGYSATKGAVKAFVRSLRLELRGTGVTCTLMIPPSTNTGMTADIDYPEWMTVEPEEVGRKLADKIHSTRPVITPDLTTRVGLALTRWFPSIWRRMTAGIVGNSE</sequence>
<dbReference type="GO" id="GO:0016491">
    <property type="term" value="F:oxidoreductase activity"/>
    <property type="evidence" value="ECO:0007669"/>
    <property type="project" value="UniProtKB-KW"/>
</dbReference>
<protein>
    <submittedName>
        <fullName evidence="5">2-(R)-hydroxypropyl-CoM dehydrogenase</fullName>
    </submittedName>
</protein>
<dbReference type="Pfam" id="PF00106">
    <property type="entry name" value="adh_short"/>
    <property type="match status" value="1"/>
</dbReference>
<dbReference type="Proteomes" id="UP000198902">
    <property type="component" value="Unassembled WGS sequence"/>
</dbReference>
<feature type="domain" description="Ketoreductase" evidence="4">
    <location>
        <begin position="8"/>
        <end position="185"/>
    </location>
</feature>
<evidence type="ECO:0000256" key="2">
    <source>
        <dbReference type="ARBA" id="ARBA00023002"/>
    </source>
</evidence>